<feature type="region of interest" description="Disordered" evidence="1">
    <location>
        <begin position="171"/>
        <end position="217"/>
    </location>
</feature>
<name>A0A195C9R6_9HYME</name>
<proteinExistence type="predicted"/>
<gene>
    <name evidence="2" type="ORF">ALC62_11747</name>
</gene>
<feature type="compositionally biased region" description="Low complexity" evidence="1">
    <location>
        <begin position="245"/>
        <end position="263"/>
    </location>
</feature>
<evidence type="ECO:0000313" key="3">
    <source>
        <dbReference type="Proteomes" id="UP000078542"/>
    </source>
</evidence>
<organism evidence="2 3">
    <name type="scientific">Cyphomyrmex costatus</name>
    <dbReference type="NCBI Taxonomy" id="456900"/>
    <lineage>
        <taxon>Eukaryota</taxon>
        <taxon>Metazoa</taxon>
        <taxon>Ecdysozoa</taxon>
        <taxon>Arthropoda</taxon>
        <taxon>Hexapoda</taxon>
        <taxon>Insecta</taxon>
        <taxon>Pterygota</taxon>
        <taxon>Neoptera</taxon>
        <taxon>Endopterygota</taxon>
        <taxon>Hymenoptera</taxon>
        <taxon>Apocrita</taxon>
        <taxon>Aculeata</taxon>
        <taxon>Formicoidea</taxon>
        <taxon>Formicidae</taxon>
        <taxon>Myrmicinae</taxon>
        <taxon>Cyphomyrmex</taxon>
    </lineage>
</organism>
<feature type="compositionally biased region" description="Basic and acidic residues" evidence="1">
    <location>
        <begin position="193"/>
        <end position="214"/>
    </location>
</feature>
<protein>
    <submittedName>
        <fullName evidence="2">Uncharacterized protein</fullName>
    </submittedName>
</protein>
<feature type="non-terminal residue" evidence="2">
    <location>
        <position position="1"/>
    </location>
</feature>
<feature type="compositionally biased region" description="Basic residues" evidence="1">
    <location>
        <begin position="172"/>
        <end position="192"/>
    </location>
</feature>
<keyword evidence="3" id="KW-1185">Reference proteome</keyword>
<reference evidence="2 3" key="1">
    <citation type="submission" date="2016-03" db="EMBL/GenBank/DDBJ databases">
        <title>Cyphomyrmex costatus WGS genome.</title>
        <authorList>
            <person name="Nygaard S."/>
            <person name="Hu H."/>
            <person name="Boomsma J."/>
            <person name="Zhang G."/>
        </authorList>
    </citation>
    <scope>NUCLEOTIDE SEQUENCE [LARGE SCALE GENOMIC DNA]</scope>
    <source>
        <strain evidence="2">MS0001</strain>
        <tissue evidence="2">Whole body</tissue>
    </source>
</reference>
<accession>A0A195C9R6</accession>
<dbReference type="AlphaFoldDB" id="A0A195C9R6"/>
<evidence type="ECO:0000256" key="1">
    <source>
        <dbReference type="SAM" id="MobiDB-lite"/>
    </source>
</evidence>
<dbReference type="Proteomes" id="UP000078542">
    <property type="component" value="Unassembled WGS sequence"/>
</dbReference>
<dbReference type="EMBL" id="KQ978068">
    <property type="protein sequence ID" value="KYM97455.1"/>
    <property type="molecule type" value="Genomic_DNA"/>
</dbReference>
<sequence>TVGNYLIELCQDGTRDPIGCTLIEYRSGVVLPLCRTFADTSFAKLVRELRARRFKKEGRVEEERADRKEGAAEEEVINGNEDCLAKCEWPASEDIDGRMDGWTGGGSVWTDGHCIGHPHSLSLLQFPILRSSTYVPADTTCCSCFYHYCYYNFGGWTSDEPMRRLLGEIREKRRRRRSKHTRSRISRKRESKRKKDGEQQEADAKGGPSREDKMVKKRKKKWLRYHRFEVIRRRMNIRTELTTYPPIAPIYSPSKSPPSTSGSFHKTRPAYH</sequence>
<feature type="region of interest" description="Disordered" evidence="1">
    <location>
        <begin position="245"/>
        <end position="272"/>
    </location>
</feature>
<evidence type="ECO:0000313" key="2">
    <source>
        <dbReference type="EMBL" id="KYM97455.1"/>
    </source>
</evidence>